<dbReference type="AlphaFoldDB" id="A0A1R3L1U2"/>
<evidence type="ECO:0000313" key="3">
    <source>
        <dbReference type="Proteomes" id="UP000187203"/>
    </source>
</evidence>
<organism evidence="2 3">
    <name type="scientific">Corchorus olitorius</name>
    <dbReference type="NCBI Taxonomy" id="93759"/>
    <lineage>
        <taxon>Eukaryota</taxon>
        <taxon>Viridiplantae</taxon>
        <taxon>Streptophyta</taxon>
        <taxon>Embryophyta</taxon>
        <taxon>Tracheophyta</taxon>
        <taxon>Spermatophyta</taxon>
        <taxon>Magnoliopsida</taxon>
        <taxon>eudicotyledons</taxon>
        <taxon>Gunneridae</taxon>
        <taxon>Pentapetalae</taxon>
        <taxon>rosids</taxon>
        <taxon>malvids</taxon>
        <taxon>Malvales</taxon>
        <taxon>Malvaceae</taxon>
        <taxon>Grewioideae</taxon>
        <taxon>Apeibeae</taxon>
        <taxon>Corchorus</taxon>
    </lineage>
</organism>
<accession>A0A1R3L1U2</accession>
<keyword evidence="3" id="KW-1185">Reference proteome</keyword>
<evidence type="ECO:0000313" key="2">
    <source>
        <dbReference type="EMBL" id="OMP13323.1"/>
    </source>
</evidence>
<comment type="caution">
    <text evidence="2">The sequence shown here is derived from an EMBL/GenBank/DDBJ whole genome shotgun (WGS) entry which is preliminary data.</text>
</comment>
<dbReference type="EMBL" id="AWUE01004575">
    <property type="protein sequence ID" value="OMP13323.1"/>
    <property type="molecule type" value="Genomic_DNA"/>
</dbReference>
<sequence>MSPWRELRWRKGRVGPTRGGCPGASMRRSPRHASLQSVAPGQDQTVIDCLFVAECIQVAGRGFALPAGCCGEAAIGLDGFCADPAAPGRFCAVAGAEYVHAGPRNHAAAGDHGAAAALGICLLSGRAVFNGRGEFGAICLNPGNWSVCLRDLLDLDGRRQARLYRDLDSGPKRRLGHIHCLAVLRGQDCSDHGCGCRRWQQDAPEPGLAEVGHVRCPESVAAFLPGVGLLHHHLGVALAAMGNGRDAIDHLGLHVKGQSGMESLFPPAMAPVNWP</sequence>
<protein>
    <submittedName>
        <fullName evidence="2">Uncharacterized protein</fullName>
    </submittedName>
</protein>
<proteinExistence type="predicted"/>
<evidence type="ECO:0000256" key="1">
    <source>
        <dbReference type="SAM" id="MobiDB-lite"/>
    </source>
</evidence>
<feature type="region of interest" description="Disordered" evidence="1">
    <location>
        <begin position="1"/>
        <end position="29"/>
    </location>
</feature>
<name>A0A1R3L1U2_9ROSI</name>
<reference evidence="3" key="1">
    <citation type="submission" date="2013-09" db="EMBL/GenBank/DDBJ databases">
        <title>Corchorus olitorius genome sequencing.</title>
        <authorList>
            <person name="Alam M."/>
            <person name="Haque M.S."/>
            <person name="Islam M.S."/>
            <person name="Emdad E.M."/>
            <person name="Islam M.M."/>
            <person name="Ahmed B."/>
            <person name="Halim A."/>
            <person name="Hossen Q.M.M."/>
            <person name="Hossain M.Z."/>
            <person name="Ahmed R."/>
            <person name="Khan M.M."/>
            <person name="Islam R."/>
            <person name="Rashid M.M."/>
            <person name="Khan S.A."/>
            <person name="Rahman M.S."/>
            <person name="Alam M."/>
            <person name="Yahiya A.S."/>
            <person name="Khan M.S."/>
            <person name="Azam M.S."/>
            <person name="Haque T."/>
            <person name="Lashkar M.Z.H."/>
            <person name="Akhand A.I."/>
            <person name="Morshed G."/>
            <person name="Roy S."/>
            <person name="Uddin K.S."/>
            <person name="Rabeya T."/>
            <person name="Hossain A.S."/>
            <person name="Chowdhury A."/>
            <person name="Snigdha A.R."/>
            <person name="Mortoza M.S."/>
            <person name="Matin S.A."/>
            <person name="Hoque S.M.E."/>
            <person name="Islam M.K."/>
            <person name="Roy D.K."/>
            <person name="Haider R."/>
            <person name="Moosa M.M."/>
            <person name="Elias S.M."/>
            <person name="Hasan A.M."/>
            <person name="Jahan S."/>
            <person name="Shafiuddin M."/>
            <person name="Mahmood N."/>
            <person name="Shommy N.S."/>
        </authorList>
    </citation>
    <scope>NUCLEOTIDE SEQUENCE [LARGE SCALE GENOMIC DNA]</scope>
    <source>
        <strain evidence="3">cv. O-4</strain>
    </source>
</reference>
<gene>
    <name evidence="2" type="ORF">COLO4_01886</name>
</gene>
<dbReference type="Proteomes" id="UP000187203">
    <property type="component" value="Unassembled WGS sequence"/>
</dbReference>